<evidence type="ECO:0000256" key="1">
    <source>
        <dbReference type="SAM" id="MobiDB-lite"/>
    </source>
</evidence>
<feature type="region of interest" description="Disordered" evidence="1">
    <location>
        <begin position="594"/>
        <end position="616"/>
    </location>
</feature>
<accession>A0ABN7SX90</accession>
<proteinExistence type="predicted"/>
<dbReference type="EMBL" id="OU015566">
    <property type="protein sequence ID" value="CAG5108625.1"/>
    <property type="molecule type" value="Genomic_DNA"/>
</dbReference>
<dbReference type="InterPro" id="IPR055350">
    <property type="entry name" value="CCDC142_C"/>
</dbReference>
<evidence type="ECO:0000313" key="4">
    <source>
        <dbReference type="Proteomes" id="UP001158576"/>
    </source>
</evidence>
<dbReference type="Pfam" id="PF14923">
    <property type="entry name" value="CCDC142"/>
    <property type="match status" value="1"/>
</dbReference>
<feature type="compositionally biased region" description="Acidic residues" evidence="1">
    <location>
        <begin position="596"/>
        <end position="605"/>
    </location>
</feature>
<evidence type="ECO:0000313" key="3">
    <source>
        <dbReference type="EMBL" id="CAG5108625.1"/>
    </source>
</evidence>
<protein>
    <submittedName>
        <fullName evidence="3">Oidioi.mRNA.OKI2018_I69.chr1.g3880.t1.cds</fullName>
    </submittedName>
</protein>
<keyword evidence="4" id="KW-1185">Reference proteome</keyword>
<evidence type="ECO:0000259" key="2">
    <source>
        <dbReference type="Pfam" id="PF14923"/>
    </source>
</evidence>
<sequence length="841" mass="96524">MSKFEVLKDLSRGIRAFQQLVELDKNEQGAKVGQKYTEVRKLVTSWLNSIQSLESPNDLARLEKAAAPLWKIFFKTVDEFITLRLTRTTKVEEVEDLDKDCLKNLSKLIFERNQATEVELKDDNGNLSPWDSSRISEVLAENLHVTLMEQLVEVLESETAEKNWEPVLESLVHARDLAIVIFYSNENVAAKSVPGEEPRKQRISLEVRGQSGRFIDVLLEKVKKGLEDINLEVPVFRQKTNLPMEIVDLLAAIQERNEYDQKMSLFHRKRAELFSSLDRESFAPSSTFVTSFIELVKTLEFILERDPSQGLMMTESVLDLASLICDKMSIAFENGDLERFFRILFVEIKRISRELDSCWKWIELAHDKAEKERKERPGELLYASTVLKKYAELQKTLASEKQENIRKYSSWVTDTMQELLDEHFPKAKYWKSAKPQHSEWFVEVNEQISCLVVRSCKNYSSDLQLDAMHILANGVIETLMSHMIKTDYRYSLQGAKALSDHVMGIHDAIRDREELDEEIVDRLGTSLPFLRIFIVCRILSDPGIPDHAGSHAIVAPLDQELEERVRKYGLDKNQWMNFANLLEAKDEPFVVKMEKDSEEEDDDEDQFHVANKNPEQLLGETEKEKMVELIRSELGCRSKTIFQECKDTVRLAGKATIDLEIKLEMAKDDHVIENHFDNKTPASYKGLLTKKESPGTNHCTENHFFKKLPPWVVKQLQVHGLKHVLYKFNSPADLSLAKLEPFGSIAVAFLISQIGLYDIVGPEMFVSGFNQLYRRFFTSPPGAAEETLPLNHPARGFNCLTLDVNGEVEFLKGKNRHSLYKSQCFNFIAQLPDSSDSSDSD</sequence>
<dbReference type="Proteomes" id="UP001158576">
    <property type="component" value="Chromosome 1"/>
</dbReference>
<gene>
    <name evidence="3" type="ORF">OKIOD_LOCUS12645</name>
</gene>
<feature type="domain" description="Coiled-coil protein 142 C-terminal" evidence="2">
    <location>
        <begin position="336"/>
        <end position="524"/>
    </location>
</feature>
<organism evidence="3 4">
    <name type="scientific">Oikopleura dioica</name>
    <name type="common">Tunicate</name>
    <dbReference type="NCBI Taxonomy" id="34765"/>
    <lineage>
        <taxon>Eukaryota</taxon>
        <taxon>Metazoa</taxon>
        <taxon>Chordata</taxon>
        <taxon>Tunicata</taxon>
        <taxon>Appendicularia</taxon>
        <taxon>Copelata</taxon>
        <taxon>Oikopleuridae</taxon>
        <taxon>Oikopleura</taxon>
    </lineage>
</organism>
<name>A0ABN7SX90_OIKDI</name>
<reference evidence="3 4" key="1">
    <citation type="submission" date="2021-04" db="EMBL/GenBank/DDBJ databases">
        <authorList>
            <person name="Bliznina A."/>
        </authorList>
    </citation>
    <scope>NUCLEOTIDE SEQUENCE [LARGE SCALE GENOMIC DNA]</scope>
</reference>